<reference evidence="1 2" key="1">
    <citation type="submission" date="2016-11" db="EMBL/GenBank/DDBJ databases">
        <authorList>
            <person name="Jaros S."/>
            <person name="Januszkiewicz K."/>
            <person name="Wedrychowicz H."/>
        </authorList>
    </citation>
    <scope>NUCLEOTIDE SEQUENCE [LARGE SCALE GENOMIC DNA]</scope>
    <source>
        <strain evidence="1 2">LMG 20594</strain>
    </source>
</reference>
<name>A0A1M6QAD8_9BURK</name>
<evidence type="ECO:0000313" key="1">
    <source>
        <dbReference type="EMBL" id="SHK17118.1"/>
    </source>
</evidence>
<sequence length="101" mass="10965">MLRGRRRSSGAGSIAVPVAPLDCFLASRHPAIQVQTDRVAADDRASARNFAAPERDHTACNLAYIYTVARFAVIRLDFLLAARQIRLDDGVNRAGILAKSS</sequence>
<gene>
    <name evidence="1" type="ORF">SAMN05192548_101522</name>
</gene>
<organism evidence="1 2">
    <name type="scientific">Paraburkholderia terricola</name>
    <dbReference type="NCBI Taxonomy" id="169427"/>
    <lineage>
        <taxon>Bacteria</taxon>
        <taxon>Pseudomonadati</taxon>
        <taxon>Pseudomonadota</taxon>
        <taxon>Betaproteobacteria</taxon>
        <taxon>Burkholderiales</taxon>
        <taxon>Burkholderiaceae</taxon>
        <taxon>Paraburkholderia</taxon>
    </lineage>
</organism>
<evidence type="ECO:0000313" key="2">
    <source>
        <dbReference type="Proteomes" id="UP000184395"/>
    </source>
</evidence>
<proteinExistence type="predicted"/>
<accession>A0A1M6QAD8</accession>
<dbReference type="Proteomes" id="UP000184395">
    <property type="component" value="Unassembled WGS sequence"/>
</dbReference>
<dbReference type="EMBL" id="FRAB01000015">
    <property type="protein sequence ID" value="SHK17118.1"/>
    <property type="molecule type" value="Genomic_DNA"/>
</dbReference>
<dbReference type="STRING" id="169427.SAMN05192548_101522"/>
<protein>
    <submittedName>
        <fullName evidence="1">Uncharacterized protein</fullName>
    </submittedName>
</protein>
<dbReference type="AlphaFoldDB" id="A0A1M6QAD8"/>